<organism evidence="2 3">
    <name type="scientific">Macrostomum lignano</name>
    <dbReference type="NCBI Taxonomy" id="282301"/>
    <lineage>
        <taxon>Eukaryota</taxon>
        <taxon>Metazoa</taxon>
        <taxon>Spiralia</taxon>
        <taxon>Lophotrochozoa</taxon>
        <taxon>Platyhelminthes</taxon>
        <taxon>Rhabditophora</taxon>
        <taxon>Macrostomorpha</taxon>
        <taxon>Macrostomida</taxon>
        <taxon>Macrostomidae</taxon>
        <taxon>Macrostomum</taxon>
    </lineage>
</organism>
<dbReference type="Proteomes" id="UP000215902">
    <property type="component" value="Unassembled WGS sequence"/>
</dbReference>
<reference evidence="2 3" key="1">
    <citation type="submission" date="2017-06" db="EMBL/GenBank/DDBJ databases">
        <title>A platform for efficient transgenesis in Macrostomum lignano, a flatworm model organism for stem cell research.</title>
        <authorList>
            <person name="Berezikov E."/>
        </authorList>
    </citation>
    <scope>NUCLEOTIDE SEQUENCE [LARGE SCALE GENOMIC DNA]</scope>
    <source>
        <strain evidence="2">DV1</strain>
        <tissue evidence="2">Whole organism</tissue>
    </source>
</reference>
<evidence type="ECO:0000313" key="3">
    <source>
        <dbReference type="Proteomes" id="UP000215902"/>
    </source>
</evidence>
<sequence>RADRRQSGCPAGVRSGYSAAAAGRGARRPPAQPAVPPAVPAGLISCQQVVLSLFNSGSGSGGDGGFGGQPEAEAKNLGPVGGKSAEKLRTLQTNSATAAAAAAAAAAGGLQKRARCQYCGKPFANKGQVRLHISKGKCPRLMASFPATCMPPLPAPQIPRRWSACGP</sequence>
<name>A0A267FQC2_9PLAT</name>
<proteinExistence type="predicted"/>
<keyword evidence="3" id="KW-1185">Reference proteome</keyword>
<evidence type="ECO:0008006" key="4">
    <source>
        <dbReference type="Google" id="ProtNLM"/>
    </source>
</evidence>
<gene>
    <name evidence="2" type="ORF">BOX15_Mlig016336g1</name>
</gene>
<evidence type="ECO:0000313" key="2">
    <source>
        <dbReference type="EMBL" id="PAA75933.1"/>
    </source>
</evidence>
<dbReference type="EMBL" id="NIVC01000855">
    <property type="protein sequence ID" value="PAA75933.1"/>
    <property type="molecule type" value="Genomic_DNA"/>
</dbReference>
<feature type="compositionally biased region" description="Low complexity" evidence="1">
    <location>
        <begin position="11"/>
        <end position="24"/>
    </location>
</feature>
<feature type="region of interest" description="Disordered" evidence="1">
    <location>
        <begin position="60"/>
        <end position="81"/>
    </location>
</feature>
<feature type="non-terminal residue" evidence="2">
    <location>
        <position position="1"/>
    </location>
</feature>
<dbReference type="OrthoDB" id="10672805at2759"/>
<evidence type="ECO:0000256" key="1">
    <source>
        <dbReference type="SAM" id="MobiDB-lite"/>
    </source>
</evidence>
<feature type="region of interest" description="Disordered" evidence="1">
    <location>
        <begin position="1"/>
        <end position="36"/>
    </location>
</feature>
<dbReference type="AlphaFoldDB" id="A0A267FQC2"/>
<accession>A0A267FQC2</accession>
<protein>
    <recommendedName>
        <fullName evidence="4">C2H2-type domain-containing protein</fullName>
    </recommendedName>
</protein>
<comment type="caution">
    <text evidence="2">The sequence shown here is derived from an EMBL/GenBank/DDBJ whole genome shotgun (WGS) entry which is preliminary data.</text>
</comment>